<accession>A0A0B5AYY8</accession>
<reference evidence="1 2" key="1">
    <citation type="submission" date="2014-08" db="EMBL/GenBank/DDBJ databases">
        <title>Complete genome of a marine bacteria Jeotgalibacillus malaysiensis.</title>
        <authorList>
            <person name="Yaakop A.S."/>
            <person name="Chan K.-G."/>
            <person name="Goh K.M."/>
        </authorList>
    </citation>
    <scope>NUCLEOTIDE SEQUENCE [LARGE SCALE GENOMIC DNA]</scope>
    <source>
        <strain evidence="1 2">D5</strain>
        <plasmid evidence="2">Plasmid</plasmid>
    </source>
</reference>
<sequence length="217" mass="24832">MTVQDKTAYQLEAEKSIEVFAKYVLNDCLYDNTLDEIREWEEFIINWLNGTTIGDCEFEMGLLFETFQPYFPVGAPIYRGMQLAEGQELRPKPYASFSLEIEVAKYFAGYSEVYDYSGYAPGGENYLLTVNSTKAFDLSTLLQLLLEKSGNEDMQIAIEERMWETEVIAPLTEDMIQQAEIYTFPKEKEKVKKHNISGVSFMLEHGENGMIVKGGVQ</sequence>
<dbReference type="BioCyc" id="JESP1508404:G14D9-13729-MONOMER"/>
<protein>
    <submittedName>
        <fullName evidence="1">Uncharacterized protein</fullName>
    </submittedName>
</protein>
<dbReference type="HOGENOM" id="CLU_1270899_0_0_9"/>
<organism evidence="1 2">
    <name type="scientific">Jeotgalibacillus malaysiensis</name>
    <dbReference type="NCBI Taxonomy" id="1508404"/>
    <lineage>
        <taxon>Bacteria</taxon>
        <taxon>Bacillati</taxon>
        <taxon>Bacillota</taxon>
        <taxon>Bacilli</taxon>
        <taxon>Bacillales</taxon>
        <taxon>Caryophanaceae</taxon>
        <taxon>Jeotgalibacillus</taxon>
    </lineage>
</organism>
<keyword evidence="2" id="KW-1185">Reference proteome</keyword>
<dbReference type="Proteomes" id="UP000031449">
    <property type="component" value="Plasmid unnamed"/>
</dbReference>
<geneLocation type="plasmid" evidence="2"/>
<keyword evidence="1" id="KW-0614">Plasmid</keyword>
<evidence type="ECO:0000313" key="1">
    <source>
        <dbReference type="EMBL" id="AJD93723.1"/>
    </source>
</evidence>
<proteinExistence type="predicted"/>
<gene>
    <name evidence="1" type="ORF">JMA_44060</name>
</gene>
<dbReference type="AlphaFoldDB" id="A0A0B5AYY8"/>
<dbReference type="EMBL" id="CP009417">
    <property type="protein sequence ID" value="AJD93723.1"/>
    <property type="molecule type" value="Genomic_DNA"/>
</dbReference>
<dbReference type="KEGG" id="jeo:JMA_44060"/>
<evidence type="ECO:0000313" key="2">
    <source>
        <dbReference type="Proteomes" id="UP000031449"/>
    </source>
</evidence>
<name>A0A0B5AYY8_9BACL</name>